<evidence type="ECO:0000256" key="1">
    <source>
        <dbReference type="SAM" id="MobiDB-lite"/>
    </source>
</evidence>
<feature type="compositionally biased region" description="Basic and acidic residues" evidence="1">
    <location>
        <begin position="354"/>
        <end position="367"/>
    </location>
</feature>
<accession>A0ABW1S8P6</accession>
<evidence type="ECO:0008006" key="4">
    <source>
        <dbReference type="Google" id="ProtNLM"/>
    </source>
</evidence>
<feature type="region of interest" description="Disordered" evidence="1">
    <location>
        <begin position="338"/>
        <end position="367"/>
    </location>
</feature>
<feature type="compositionally biased region" description="Basic and acidic residues" evidence="1">
    <location>
        <begin position="259"/>
        <end position="276"/>
    </location>
</feature>
<comment type="caution">
    <text evidence="2">The sequence shown here is derived from an EMBL/GenBank/DDBJ whole genome shotgun (WGS) entry which is preliminary data.</text>
</comment>
<feature type="region of interest" description="Disordered" evidence="1">
    <location>
        <begin position="257"/>
        <end position="278"/>
    </location>
</feature>
<dbReference type="EMBL" id="JBHSSW010000008">
    <property type="protein sequence ID" value="MFC6197822.1"/>
    <property type="molecule type" value="Genomic_DNA"/>
</dbReference>
<organism evidence="2 3">
    <name type="scientific">Ponticaulis profundi</name>
    <dbReference type="NCBI Taxonomy" id="2665222"/>
    <lineage>
        <taxon>Bacteria</taxon>
        <taxon>Pseudomonadati</taxon>
        <taxon>Pseudomonadota</taxon>
        <taxon>Alphaproteobacteria</taxon>
        <taxon>Hyphomonadales</taxon>
        <taxon>Hyphomonadaceae</taxon>
        <taxon>Ponticaulis</taxon>
    </lineage>
</organism>
<proteinExistence type="predicted"/>
<feature type="region of interest" description="Disordered" evidence="1">
    <location>
        <begin position="142"/>
        <end position="162"/>
    </location>
</feature>
<feature type="region of interest" description="Disordered" evidence="1">
    <location>
        <begin position="180"/>
        <end position="203"/>
    </location>
</feature>
<sequence>MKHSEIKAMAESVAPIVSDLLAKTTASFKAHSDAMAARLDALEKRLDTLPTPVDGRDADPEAVAAIVQERIKSELAEIRGAVESIEPPVLEAPELPDIPALVEEAVKAFPAPKDGEPGRDGKSVSIDDVLPVIKEQVDEYLKSIPAPENGKDGRDGADGGSVEIDDVLPQLIERADEFLKAIPAPKDGKDGRDGSDGQSVTLDDVKPILDEAVKRSVENLPRVASCLVDRQGELIVTYSNGDTKSLGVVVGRDGCNGADGKDGADGEPGKDGRDGLGFEDLDFEEKDGRLYAVFRRGDIVKEARIPGLSYRGVWKTGEYLKGDSVTFGACQWIANDDTTDKPGDGKGWQLAVRKGRDGRDAPKGESK</sequence>
<evidence type="ECO:0000313" key="3">
    <source>
        <dbReference type="Proteomes" id="UP001596303"/>
    </source>
</evidence>
<dbReference type="RefSeq" id="WP_377377270.1">
    <property type="nucleotide sequence ID" value="NZ_JBHSSW010000008.1"/>
</dbReference>
<dbReference type="Proteomes" id="UP001596303">
    <property type="component" value="Unassembled WGS sequence"/>
</dbReference>
<reference evidence="3" key="1">
    <citation type="journal article" date="2019" name="Int. J. Syst. Evol. Microbiol.">
        <title>The Global Catalogue of Microorganisms (GCM) 10K type strain sequencing project: providing services to taxonomists for standard genome sequencing and annotation.</title>
        <authorList>
            <consortium name="The Broad Institute Genomics Platform"/>
            <consortium name="The Broad Institute Genome Sequencing Center for Infectious Disease"/>
            <person name="Wu L."/>
            <person name="Ma J."/>
        </authorList>
    </citation>
    <scope>NUCLEOTIDE SEQUENCE [LARGE SCALE GENOMIC DNA]</scope>
    <source>
        <strain evidence="3">CGMCC-1.15741</strain>
    </source>
</reference>
<gene>
    <name evidence="2" type="ORF">ACFQDM_07020</name>
</gene>
<protein>
    <recommendedName>
        <fullName evidence="4">Phage portal protein</fullName>
    </recommendedName>
</protein>
<evidence type="ECO:0000313" key="2">
    <source>
        <dbReference type="EMBL" id="MFC6197822.1"/>
    </source>
</evidence>
<name>A0ABW1S8P6_9PROT</name>
<keyword evidence="3" id="KW-1185">Reference proteome</keyword>
<feature type="compositionally biased region" description="Basic and acidic residues" evidence="1">
    <location>
        <begin position="186"/>
        <end position="195"/>
    </location>
</feature>